<dbReference type="Gene3D" id="2.10.110.10">
    <property type="entry name" value="Cysteine Rich Protein"/>
    <property type="match status" value="2"/>
</dbReference>
<dbReference type="GO" id="GO:0001725">
    <property type="term" value="C:stress fiber"/>
    <property type="evidence" value="ECO:0007669"/>
    <property type="project" value="TreeGrafter"/>
</dbReference>
<evidence type="ECO:0000256" key="1">
    <source>
        <dbReference type="ARBA" id="ARBA00022723"/>
    </source>
</evidence>
<dbReference type="AlphaFoldDB" id="A0A556V9J6"/>
<dbReference type="PROSITE" id="PS00478">
    <property type="entry name" value="LIM_DOMAIN_1"/>
    <property type="match status" value="1"/>
</dbReference>
<dbReference type="SMART" id="SM00132">
    <property type="entry name" value="LIM"/>
    <property type="match status" value="2"/>
</dbReference>
<dbReference type="GO" id="GO:0051015">
    <property type="term" value="F:actin filament binding"/>
    <property type="evidence" value="ECO:0007669"/>
    <property type="project" value="TreeGrafter"/>
</dbReference>
<keyword evidence="1 4" id="KW-0479">Metal-binding</keyword>
<dbReference type="Pfam" id="PF00412">
    <property type="entry name" value="LIM"/>
    <property type="match status" value="1"/>
</dbReference>
<dbReference type="PROSITE" id="PS51089">
    <property type="entry name" value="HP"/>
    <property type="match status" value="1"/>
</dbReference>
<dbReference type="InterPro" id="IPR001781">
    <property type="entry name" value="Znf_LIM"/>
</dbReference>
<evidence type="ECO:0000256" key="3">
    <source>
        <dbReference type="ARBA" id="ARBA00023038"/>
    </source>
</evidence>
<dbReference type="EMBL" id="VCAZ01000172">
    <property type="protein sequence ID" value="TTC00275.1"/>
    <property type="molecule type" value="Genomic_DNA"/>
</dbReference>
<dbReference type="SUPFAM" id="SSF47050">
    <property type="entry name" value="VHP, Villin headpiece domain"/>
    <property type="match status" value="1"/>
</dbReference>
<dbReference type="GO" id="GO:0007010">
    <property type="term" value="P:cytoskeleton organization"/>
    <property type="evidence" value="ECO:0007669"/>
    <property type="project" value="InterPro"/>
</dbReference>
<dbReference type="FunFam" id="2.10.110.10:FF:000003">
    <property type="entry name" value="actin-binding LIM protein 1 isoform X1"/>
    <property type="match status" value="1"/>
</dbReference>
<feature type="domain" description="HP" evidence="6">
    <location>
        <begin position="232"/>
        <end position="317"/>
    </location>
</feature>
<keyword evidence="2 4" id="KW-0862">Zinc</keyword>
<sequence length="317" mass="36478">MMSLICRFTVASSANEFCFTSLIHASTGPYQHPGYAGGHGGHVHETISCFRCGDVCRGEVVRVQNVHFHVKCFTCQVHLSEPDQYLWLNSSRLLDEVDRVACWERKFRLAAYRPVFNRSVKPSGIHPFFPPERSMCGCDLACSGFFQQAGEYICTEDYQRLYGTKCDSCGEFITGEVVSALNRAYHPKCFVCTICRTELCRSLELPAESSQKKKSLKEILSGIVPEKFVPAHIENQLRSYRTLSSFAKLSGVYCGSRPDLARCGTYHRYFADDRLDRYRERHLSPDEFYQVFRMTMADFERLVPWKQNELKKQVRLF</sequence>
<dbReference type="GO" id="GO:0060271">
    <property type="term" value="P:cilium assembly"/>
    <property type="evidence" value="ECO:0007669"/>
    <property type="project" value="TreeGrafter"/>
</dbReference>
<keyword evidence="8" id="KW-1185">Reference proteome</keyword>
<dbReference type="PANTHER" id="PTHR24213:SF0">
    <property type="entry name" value="ACTIN-BINDING LIM PROTEIN 3"/>
    <property type="match status" value="1"/>
</dbReference>
<name>A0A556V9J6_BAGYA</name>
<dbReference type="InterPro" id="IPR003128">
    <property type="entry name" value="Villin_headpiece"/>
</dbReference>
<dbReference type="GO" id="GO:0046872">
    <property type="term" value="F:metal ion binding"/>
    <property type="evidence" value="ECO:0007669"/>
    <property type="project" value="UniProtKB-KW"/>
</dbReference>
<dbReference type="OrthoDB" id="1746725at2759"/>
<dbReference type="Pfam" id="PF02209">
    <property type="entry name" value="VHP"/>
    <property type="match status" value="1"/>
</dbReference>
<dbReference type="PANTHER" id="PTHR24213">
    <property type="entry name" value="ACTIN-BINDING LIM PROTEIN"/>
    <property type="match status" value="1"/>
</dbReference>
<dbReference type="GO" id="GO:0030032">
    <property type="term" value="P:lamellipodium assembly"/>
    <property type="evidence" value="ECO:0007669"/>
    <property type="project" value="TreeGrafter"/>
</dbReference>
<evidence type="ECO:0000313" key="8">
    <source>
        <dbReference type="Proteomes" id="UP000319801"/>
    </source>
</evidence>
<evidence type="ECO:0000256" key="4">
    <source>
        <dbReference type="PROSITE-ProRule" id="PRU00125"/>
    </source>
</evidence>
<dbReference type="InterPro" id="IPR051618">
    <property type="entry name" value="Actin-binding_LIM"/>
</dbReference>
<dbReference type="PROSITE" id="PS50023">
    <property type="entry name" value="LIM_DOMAIN_2"/>
    <property type="match status" value="1"/>
</dbReference>
<gene>
    <name evidence="7" type="ORF">Baya_14618</name>
</gene>
<organism evidence="7 8">
    <name type="scientific">Bagarius yarrelli</name>
    <name type="common">Goonch</name>
    <name type="synonym">Bagrus yarrelli</name>
    <dbReference type="NCBI Taxonomy" id="175774"/>
    <lineage>
        <taxon>Eukaryota</taxon>
        <taxon>Metazoa</taxon>
        <taxon>Chordata</taxon>
        <taxon>Craniata</taxon>
        <taxon>Vertebrata</taxon>
        <taxon>Euteleostomi</taxon>
        <taxon>Actinopterygii</taxon>
        <taxon>Neopterygii</taxon>
        <taxon>Teleostei</taxon>
        <taxon>Ostariophysi</taxon>
        <taxon>Siluriformes</taxon>
        <taxon>Sisoridae</taxon>
        <taxon>Sisorinae</taxon>
        <taxon>Bagarius</taxon>
    </lineage>
</organism>
<comment type="caution">
    <text evidence="7">The sequence shown here is derived from an EMBL/GenBank/DDBJ whole genome shotgun (WGS) entry which is preliminary data.</text>
</comment>
<keyword evidence="3 4" id="KW-0440">LIM domain</keyword>
<evidence type="ECO:0000259" key="6">
    <source>
        <dbReference type="PROSITE" id="PS51089"/>
    </source>
</evidence>
<dbReference type="SUPFAM" id="SSF57716">
    <property type="entry name" value="Glucocorticoid receptor-like (DNA-binding domain)"/>
    <property type="match status" value="1"/>
</dbReference>
<dbReference type="SMART" id="SM00153">
    <property type="entry name" value="VHP"/>
    <property type="match status" value="1"/>
</dbReference>
<dbReference type="Proteomes" id="UP000319801">
    <property type="component" value="Unassembled WGS sequence"/>
</dbReference>
<dbReference type="Gene3D" id="1.10.950.10">
    <property type="entry name" value="Villin headpiece domain"/>
    <property type="match status" value="1"/>
</dbReference>
<evidence type="ECO:0000256" key="2">
    <source>
        <dbReference type="ARBA" id="ARBA00022833"/>
    </source>
</evidence>
<protein>
    <submittedName>
        <fullName evidence="7">Actin-binding LIM protein 3</fullName>
    </submittedName>
</protein>
<proteinExistence type="predicted"/>
<dbReference type="InterPro" id="IPR036886">
    <property type="entry name" value="Villin_headpiece_dom_sf"/>
</dbReference>
<evidence type="ECO:0000313" key="7">
    <source>
        <dbReference type="EMBL" id="TTC00275.1"/>
    </source>
</evidence>
<reference evidence="7 8" key="1">
    <citation type="journal article" date="2019" name="Genome Biol. Evol.">
        <title>Whole-Genome Sequencing of the Giant Devil Catfish, Bagarius yarrelli.</title>
        <authorList>
            <person name="Jiang W."/>
            <person name="Lv Y."/>
            <person name="Cheng L."/>
            <person name="Yang K."/>
            <person name="Chao B."/>
            <person name="Wang X."/>
            <person name="Li Y."/>
            <person name="Pan X."/>
            <person name="You X."/>
            <person name="Zhang Y."/>
            <person name="Yang J."/>
            <person name="Li J."/>
            <person name="Zhang X."/>
            <person name="Liu S."/>
            <person name="Sun C."/>
            <person name="Yang J."/>
            <person name="Shi Q."/>
        </authorList>
    </citation>
    <scope>NUCLEOTIDE SEQUENCE [LARGE SCALE GENOMIC DNA]</scope>
    <source>
        <strain evidence="7">JWS20170419001</strain>
        <tissue evidence="7">Muscle</tissue>
    </source>
</reference>
<accession>A0A556V9J6</accession>
<feature type="domain" description="LIM zinc-binding" evidence="5">
    <location>
        <begin position="164"/>
        <end position="266"/>
    </location>
</feature>
<evidence type="ECO:0000259" key="5">
    <source>
        <dbReference type="PROSITE" id="PS50023"/>
    </source>
</evidence>